<sequence>MDLKYVLYSTEDGIAWIRLNRPDKLNALNHVVFDEIGQAVAAAAADDDVRVVVLTGSDKVFAAGADIEHMSKGMISDAFKLTDGSFRIQESLADIPKPTIAAISGYALGGGLELALCCDFRIASETAVVGLPEINLGIIPGGGGTQRLPRLINYSLAAEMVMTGGMVKAEKAERYGILNRVVPQDQLMDEVKKLAGKLMSKSSVALRAAKTAMRKGLNVSLKDGLHIEQDLFCMLFGTEDQKEGMAAFLEKRKAEFKGK</sequence>
<protein>
    <submittedName>
        <fullName evidence="4">Enoyl-CoA hydratase</fullName>
    </submittedName>
</protein>
<accession>A0A1M6L757</accession>
<evidence type="ECO:0000313" key="5">
    <source>
        <dbReference type="Proteomes" id="UP000183994"/>
    </source>
</evidence>
<dbReference type="EMBL" id="FQZU01000010">
    <property type="protein sequence ID" value="SHJ66974.1"/>
    <property type="molecule type" value="Genomic_DNA"/>
</dbReference>
<organism evidence="4 5">
    <name type="scientific">Desulfatibacillum alkenivorans DSM 16219</name>
    <dbReference type="NCBI Taxonomy" id="1121393"/>
    <lineage>
        <taxon>Bacteria</taxon>
        <taxon>Pseudomonadati</taxon>
        <taxon>Thermodesulfobacteriota</taxon>
        <taxon>Desulfobacteria</taxon>
        <taxon>Desulfobacterales</taxon>
        <taxon>Desulfatibacillaceae</taxon>
        <taxon>Desulfatibacillum</taxon>
    </lineage>
</organism>
<dbReference type="AlphaFoldDB" id="A0A1M6L757"/>
<dbReference type="InterPro" id="IPR014748">
    <property type="entry name" value="Enoyl-CoA_hydra_C"/>
</dbReference>
<comment type="similarity">
    <text evidence="1 3">Belongs to the enoyl-CoA hydratase/isomerase family.</text>
</comment>
<evidence type="ECO:0000256" key="1">
    <source>
        <dbReference type="ARBA" id="ARBA00005254"/>
    </source>
</evidence>
<dbReference type="FunFam" id="3.90.226.10:FF:000009">
    <property type="entry name" value="Carnitinyl-CoA dehydratase"/>
    <property type="match status" value="1"/>
</dbReference>
<keyword evidence="2" id="KW-0456">Lyase</keyword>
<dbReference type="Proteomes" id="UP000183994">
    <property type="component" value="Unassembled WGS sequence"/>
</dbReference>
<dbReference type="GO" id="GO:0016836">
    <property type="term" value="F:hydro-lyase activity"/>
    <property type="evidence" value="ECO:0007669"/>
    <property type="project" value="UniProtKB-ARBA"/>
</dbReference>
<dbReference type="STRING" id="1121393.SAMN02745216_02050"/>
<dbReference type="FunFam" id="1.10.12.10:FF:000001">
    <property type="entry name" value="Probable enoyl-CoA hydratase, mitochondrial"/>
    <property type="match status" value="1"/>
</dbReference>
<dbReference type="PANTHER" id="PTHR11941">
    <property type="entry name" value="ENOYL-COA HYDRATASE-RELATED"/>
    <property type="match status" value="1"/>
</dbReference>
<evidence type="ECO:0000313" key="4">
    <source>
        <dbReference type="EMBL" id="SHJ66974.1"/>
    </source>
</evidence>
<dbReference type="CDD" id="cd06558">
    <property type="entry name" value="crotonase-like"/>
    <property type="match status" value="1"/>
</dbReference>
<keyword evidence="5" id="KW-1185">Reference proteome</keyword>
<dbReference type="InterPro" id="IPR018376">
    <property type="entry name" value="Enoyl-CoA_hyd/isom_CS"/>
</dbReference>
<dbReference type="PROSITE" id="PS00166">
    <property type="entry name" value="ENOYL_COA_HYDRATASE"/>
    <property type="match status" value="1"/>
</dbReference>
<dbReference type="InterPro" id="IPR001753">
    <property type="entry name" value="Enoyl-CoA_hydra/iso"/>
</dbReference>
<evidence type="ECO:0000256" key="3">
    <source>
        <dbReference type="RuleBase" id="RU003707"/>
    </source>
</evidence>
<evidence type="ECO:0000256" key="2">
    <source>
        <dbReference type="ARBA" id="ARBA00023239"/>
    </source>
</evidence>
<proteinExistence type="inferred from homology"/>
<dbReference type="Pfam" id="PF00378">
    <property type="entry name" value="ECH_1"/>
    <property type="match status" value="1"/>
</dbReference>
<dbReference type="SUPFAM" id="SSF52096">
    <property type="entry name" value="ClpP/crotonase"/>
    <property type="match status" value="1"/>
</dbReference>
<dbReference type="Gene3D" id="3.90.226.10">
    <property type="entry name" value="2-enoyl-CoA Hydratase, Chain A, domain 1"/>
    <property type="match status" value="1"/>
</dbReference>
<name>A0A1M6L757_9BACT</name>
<dbReference type="PANTHER" id="PTHR11941:SF54">
    <property type="entry name" value="ENOYL-COA HYDRATASE, MITOCHONDRIAL"/>
    <property type="match status" value="1"/>
</dbReference>
<gene>
    <name evidence="4" type="ORF">SAMN02745216_02050</name>
</gene>
<dbReference type="GO" id="GO:0006635">
    <property type="term" value="P:fatty acid beta-oxidation"/>
    <property type="evidence" value="ECO:0007669"/>
    <property type="project" value="TreeGrafter"/>
</dbReference>
<dbReference type="InterPro" id="IPR029045">
    <property type="entry name" value="ClpP/crotonase-like_dom_sf"/>
</dbReference>
<dbReference type="OrthoDB" id="9802898at2"/>
<dbReference type="RefSeq" id="WP_073475474.1">
    <property type="nucleotide sequence ID" value="NZ_FQZU01000010.1"/>
</dbReference>
<dbReference type="Gene3D" id="1.10.12.10">
    <property type="entry name" value="Lyase 2-enoyl-coa Hydratase, Chain A, domain 2"/>
    <property type="match status" value="1"/>
</dbReference>
<reference evidence="5" key="1">
    <citation type="submission" date="2016-11" db="EMBL/GenBank/DDBJ databases">
        <authorList>
            <person name="Varghese N."/>
            <person name="Submissions S."/>
        </authorList>
    </citation>
    <scope>NUCLEOTIDE SEQUENCE [LARGE SCALE GENOMIC DNA]</scope>
    <source>
        <strain evidence="5">DSM 16219</strain>
    </source>
</reference>